<dbReference type="AlphaFoldDB" id="A0A1F6C5H9"/>
<accession>A0A1F6C5H9</accession>
<dbReference type="InterPro" id="IPR007344">
    <property type="entry name" value="GrpB/CoaE"/>
</dbReference>
<comment type="caution">
    <text evidence="1">The sequence shown here is derived from an EMBL/GenBank/DDBJ whole genome shotgun (WGS) entry which is preliminary data.</text>
</comment>
<protein>
    <recommendedName>
        <fullName evidence="3">GrpB family protein</fullName>
    </recommendedName>
</protein>
<dbReference type="Gene3D" id="3.30.460.10">
    <property type="entry name" value="Beta Polymerase, domain 2"/>
    <property type="match status" value="1"/>
</dbReference>
<dbReference type="PANTHER" id="PTHR34822">
    <property type="entry name" value="GRPB DOMAIN PROTEIN (AFU_ORTHOLOGUE AFUA_1G01530)"/>
    <property type="match status" value="1"/>
</dbReference>
<proteinExistence type="predicted"/>
<dbReference type="SUPFAM" id="SSF81301">
    <property type="entry name" value="Nucleotidyltransferase"/>
    <property type="match status" value="1"/>
</dbReference>
<sequence length="167" mass="19388">MDAETPIVVVDYDSRWPALYLAESLRLRDAIDPWLADLQHVGSTSVRNLAAKPVVDMMGALRRLLDDRHVVPKLRALGYAYHPDFELLLPERRYFDRPGFHLHLVEPTSRFWVDHLRFRELLRADRAMAADYAALKRALASRHRLDRRAYTEGKSEFVKAALTRRAP</sequence>
<dbReference type="Pfam" id="PF04229">
    <property type="entry name" value="GrpB"/>
    <property type="match status" value="1"/>
</dbReference>
<gene>
    <name evidence="1" type="ORF">A3F84_04430</name>
</gene>
<evidence type="ECO:0000313" key="2">
    <source>
        <dbReference type="Proteomes" id="UP000178606"/>
    </source>
</evidence>
<evidence type="ECO:0008006" key="3">
    <source>
        <dbReference type="Google" id="ProtNLM"/>
    </source>
</evidence>
<evidence type="ECO:0000313" key="1">
    <source>
        <dbReference type="EMBL" id="OGG44338.1"/>
    </source>
</evidence>
<dbReference type="PANTHER" id="PTHR34822:SF1">
    <property type="entry name" value="GRPB FAMILY PROTEIN"/>
    <property type="match status" value="1"/>
</dbReference>
<dbReference type="EMBL" id="MFKF01000406">
    <property type="protein sequence ID" value="OGG44338.1"/>
    <property type="molecule type" value="Genomic_DNA"/>
</dbReference>
<dbReference type="Proteomes" id="UP000178606">
    <property type="component" value="Unassembled WGS sequence"/>
</dbReference>
<reference evidence="1 2" key="1">
    <citation type="journal article" date="2016" name="Nat. Commun.">
        <title>Thousands of microbial genomes shed light on interconnected biogeochemical processes in an aquifer system.</title>
        <authorList>
            <person name="Anantharaman K."/>
            <person name="Brown C.T."/>
            <person name="Hug L.A."/>
            <person name="Sharon I."/>
            <person name="Castelle C.J."/>
            <person name="Probst A.J."/>
            <person name="Thomas B.C."/>
            <person name="Singh A."/>
            <person name="Wilkins M.J."/>
            <person name="Karaoz U."/>
            <person name="Brodie E.L."/>
            <person name="Williams K.H."/>
            <person name="Hubbard S.S."/>
            <person name="Banfield J.F."/>
        </authorList>
    </citation>
    <scope>NUCLEOTIDE SEQUENCE [LARGE SCALE GENOMIC DNA]</scope>
    <source>
        <strain evidence="2">RIFCSPLOWO2_12_FULL_64_10</strain>
    </source>
</reference>
<organism evidence="1 2">
    <name type="scientific">Handelsmanbacteria sp. (strain RIFCSPLOWO2_12_FULL_64_10)</name>
    <dbReference type="NCBI Taxonomy" id="1817868"/>
    <lineage>
        <taxon>Bacteria</taxon>
        <taxon>Candidatus Handelsmaniibacteriota</taxon>
    </lineage>
</organism>
<dbReference type="InterPro" id="IPR043519">
    <property type="entry name" value="NT_sf"/>
</dbReference>
<name>A0A1F6C5H9_HANXR</name>